<organism evidence="1 2">
    <name type="scientific">Hymenobacter cavernae</name>
    <dbReference type="NCBI Taxonomy" id="2044852"/>
    <lineage>
        <taxon>Bacteria</taxon>
        <taxon>Pseudomonadati</taxon>
        <taxon>Bacteroidota</taxon>
        <taxon>Cytophagia</taxon>
        <taxon>Cytophagales</taxon>
        <taxon>Hymenobacteraceae</taxon>
        <taxon>Hymenobacter</taxon>
    </lineage>
</organism>
<sequence length="178" mass="19341">MTPTILLVPGLGNSGPAHWQSQWAEQYGYPRVEQQDWNRPRCSDWVRELDKAVRQAGPRVVLVAHSLGCSTVGHWAEHFPTVSVVGAMLVAPADTERADFPPEVFGFAPMPQKLLPFPSIVVASANDEYVSLARAQVFAARWGSTLVEVGALGHINAASGLGSWPAGHVLLEQLLQRL</sequence>
<dbReference type="InterPro" id="IPR029058">
    <property type="entry name" value="AB_hydrolase_fold"/>
</dbReference>
<dbReference type="EMBL" id="BMHT01000012">
    <property type="protein sequence ID" value="GGF27793.1"/>
    <property type="molecule type" value="Genomic_DNA"/>
</dbReference>
<proteinExistence type="predicted"/>
<comment type="caution">
    <text evidence="1">The sequence shown here is derived from an EMBL/GenBank/DDBJ whole genome shotgun (WGS) entry which is preliminary data.</text>
</comment>
<reference evidence="2" key="1">
    <citation type="journal article" date="2019" name="Int. J. Syst. Evol. Microbiol.">
        <title>The Global Catalogue of Microorganisms (GCM) 10K type strain sequencing project: providing services to taxonomists for standard genome sequencing and annotation.</title>
        <authorList>
            <consortium name="The Broad Institute Genomics Platform"/>
            <consortium name="The Broad Institute Genome Sequencing Center for Infectious Disease"/>
            <person name="Wu L."/>
            <person name="Ma J."/>
        </authorList>
    </citation>
    <scope>NUCLEOTIDE SEQUENCE [LARGE SCALE GENOMIC DNA]</scope>
    <source>
        <strain evidence="2">CGMCC 1.15197</strain>
    </source>
</reference>
<dbReference type="Gene3D" id="3.40.50.1820">
    <property type="entry name" value="alpha/beta hydrolase"/>
    <property type="match status" value="1"/>
</dbReference>
<gene>
    <name evidence="1" type="ORF">GCM10011383_44350</name>
</gene>
<dbReference type="SUPFAM" id="SSF53474">
    <property type="entry name" value="alpha/beta-Hydrolases"/>
    <property type="match status" value="1"/>
</dbReference>
<dbReference type="Proteomes" id="UP000632273">
    <property type="component" value="Unassembled WGS sequence"/>
</dbReference>
<evidence type="ECO:0008006" key="3">
    <source>
        <dbReference type="Google" id="ProtNLM"/>
    </source>
</evidence>
<keyword evidence="2" id="KW-1185">Reference proteome</keyword>
<dbReference type="Pfam" id="PF06821">
    <property type="entry name" value="Ser_hydrolase"/>
    <property type="match status" value="1"/>
</dbReference>
<name>A0ABQ1UX83_9BACT</name>
<evidence type="ECO:0000313" key="2">
    <source>
        <dbReference type="Proteomes" id="UP000632273"/>
    </source>
</evidence>
<protein>
    <recommendedName>
        <fullName evidence="3">Alpha/beta hydrolase</fullName>
    </recommendedName>
</protein>
<evidence type="ECO:0000313" key="1">
    <source>
        <dbReference type="EMBL" id="GGF27793.1"/>
    </source>
</evidence>
<accession>A0ABQ1UX83</accession>
<dbReference type="RefSeq" id="WP_188816287.1">
    <property type="nucleotide sequence ID" value="NZ_BMHT01000012.1"/>
</dbReference>
<dbReference type="InterPro" id="IPR010662">
    <property type="entry name" value="RBBP9/YdeN"/>
</dbReference>